<protein>
    <submittedName>
        <fullName evidence="2">Uncharacterized protein</fullName>
    </submittedName>
</protein>
<feature type="transmembrane region" description="Helical" evidence="1">
    <location>
        <begin position="48"/>
        <end position="70"/>
    </location>
</feature>
<organism evidence="2">
    <name type="scientific">Oceaniferula spumae</name>
    <dbReference type="NCBI Taxonomy" id="2979115"/>
    <lineage>
        <taxon>Bacteria</taxon>
        <taxon>Pseudomonadati</taxon>
        <taxon>Verrucomicrobiota</taxon>
        <taxon>Verrucomicrobiia</taxon>
        <taxon>Verrucomicrobiales</taxon>
        <taxon>Verrucomicrobiaceae</taxon>
        <taxon>Oceaniferula</taxon>
    </lineage>
</organism>
<evidence type="ECO:0000256" key="1">
    <source>
        <dbReference type="SAM" id="Phobius"/>
    </source>
</evidence>
<evidence type="ECO:0000313" key="2">
    <source>
        <dbReference type="EMBL" id="BDS07364.1"/>
    </source>
</evidence>
<feature type="transmembrane region" description="Helical" evidence="1">
    <location>
        <begin position="82"/>
        <end position="107"/>
    </location>
</feature>
<gene>
    <name evidence="2" type="ORF">NT6N_24040</name>
</gene>
<accession>A0AAT9FN27</accession>
<dbReference type="EMBL" id="AP026866">
    <property type="protein sequence ID" value="BDS07364.1"/>
    <property type="molecule type" value="Genomic_DNA"/>
</dbReference>
<keyword evidence="1" id="KW-0472">Membrane</keyword>
<dbReference type="KEGG" id="osu:NT6N_24040"/>
<name>A0AAT9FN27_9BACT</name>
<keyword evidence="1" id="KW-0812">Transmembrane</keyword>
<dbReference type="AlphaFoldDB" id="A0AAT9FN27"/>
<feature type="transmembrane region" description="Helical" evidence="1">
    <location>
        <begin position="14"/>
        <end position="36"/>
    </location>
</feature>
<proteinExistence type="predicted"/>
<sequence>MKTRDNQQEQIEKYSAYAFVSLIAIFAIVLIVTSSLGDFRLGIRLSSILFTLAFIVFNGATFYTGTFTWLNGPTFSREKSPAMFYLSSFGFSAVSALFCAVIIYAAFYG</sequence>
<reference evidence="2" key="1">
    <citation type="submission" date="2024-07" db="EMBL/GenBank/DDBJ databases">
        <title>Complete genome sequence of Verrucomicrobiaceae bacterium NT6N.</title>
        <authorList>
            <person name="Huang C."/>
            <person name="Takami H."/>
            <person name="Hamasaki K."/>
        </authorList>
    </citation>
    <scope>NUCLEOTIDE SEQUENCE</scope>
    <source>
        <strain evidence="2">NT6N</strain>
    </source>
</reference>
<keyword evidence="1" id="KW-1133">Transmembrane helix</keyword>